<gene>
    <name evidence="10" type="ORF">DFR57_108148</name>
</gene>
<comment type="subcellular location">
    <subcellularLocation>
        <location evidence="1">Periplasm</location>
    </subcellularLocation>
</comment>
<dbReference type="InterPro" id="IPR010067">
    <property type="entry name" value="ABC_SsuA_sub-bd"/>
</dbReference>
<dbReference type="InterPro" id="IPR001638">
    <property type="entry name" value="Solute-binding_3/MltF_N"/>
</dbReference>
<dbReference type="Pfam" id="PF09084">
    <property type="entry name" value="NMT1"/>
    <property type="match status" value="1"/>
</dbReference>
<evidence type="ECO:0000256" key="5">
    <source>
        <dbReference type="ARBA" id="ARBA00023139"/>
    </source>
</evidence>
<protein>
    <recommendedName>
        <fullName evidence="8">Putative aliphatic sulfonates-binding protein</fullName>
    </recommendedName>
</protein>
<dbReference type="GO" id="GO:0016020">
    <property type="term" value="C:membrane"/>
    <property type="evidence" value="ECO:0007669"/>
    <property type="project" value="InterPro"/>
</dbReference>
<evidence type="ECO:0000256" key="1">
    <source>
        <dbReference type="ARBA" id="ARBA00004418"/>
    </source>
</evidence>
<keyword evidence="6" id="KW-0449">Lipoprotein</keyword>
<keyword evidence="4" id="KW-0732">Signal</keyword>
<evidence type="ECO:0000256" key="7">
    <source>
        <dbReference type="ARBA" id="ARBA00055538"/>
    </source>
</evidence>
<keyword evidence="5" id="KW-0564">Palmitate</keyword>
<dbReference type="RefSeq" id="WP_114353196.1">
    <property type="nucleotide sequence ID" value="NZ_QPJJ01000008.1"/>
</dbReference>
<dbReference type="OrthoDB" id="286202at2"/>
<keyword evidence="3" id="KW-0813">Transport</keyword>
<dbReference type="InterPro" id="IPR015168">
    <property type="entry name" value="SsuA/THI5"/>
</dbReference>
<dbReference type="SMART" id="SM00062">
    <property type="entry name" value="PBPb"/>
    <property type="match status" value="1"/>
</dbReference>
<proteinExistence type="inferred from homology"/>
<evidence type="ECO:0000256" key="8">
    <source>
        <dbReference type="ARBA" id="ARBA00070228"/>
    </source>
</evidence>
<evidence type="ECO:0000313" key="10">
    <source>
        <dbReference type="EMBL" id="RCW67050.1"/>
    </source>
</evidence>
<feature type="domain" description="Solute-binding protein family 3/N-terminal" evidence="9">
    <location>
        <begin position="40"/>
        <end position="255"/>
    </location>
</feature>
<evidence type="ECO:0000256" key="3">
    <source>
        <dbReference type="ARBA" id="ARBA00022448"/>
    </source>
</evidence>
<comment type="function">
    <text evidence="7">Part of a binding-protein-dependent transport system for aliphatic sulfonates. Putative binding protein.</text>
</comment>
<evidence type="ECO:0000256" key="4">
    <source>
        <dbReference type="ARBA" id="ARBA00022729"/>
    </source>
</evidence>
<sequence>MKRIPLIDIRSFIAIVALGLVALFLAGCSSSGQAEGKPEEIRLDYAYYSPTSLVLKKFGWAEEVLGEEDIEVSWTLSQGSNKALEFLNSDSVDFGSTAGAAALMSKATGAPIENVYIYSKPEWTALVTSEGSGISSLQDLEGKKVAATLGTDPYIFLVRSLAAEGVSIDDLEVVPLQHADGGSALTSGDVDAWAGLDPHMAKLELEAGAELFYRNADFNTYGFLNVREEFAENHPEYVNKVIELYEKARNWILENPEEAAELLAEEAQIDLEVAKKQLERNDFSNPVPGDVHVEALNSAGKVLQEGEVIKEDVDIAETTEALINSSYAEETINE</sequence>
<dbReference type="PANTHER" id="PTHR30024:SF21">
    <property type="entry name" value="ABC TRANSPORTER SUBSTRATE-BINDING PROTEIN"/>
    <property type="match status" value="1"/>
</dbReference>
<dbReference type="EMBL" id="QPJJ01000008">
    <property type="protein sequence ID" value="RCW67050.1"/>
    <property type="molecule type" value="Genomic_DNA"/>
</dbReference>
<organism evidence="10 11">
    <name type="scientific">Saliterribacillus persicus</name>
    <dbReference type="NCBI Taxonomy" id="930114"/>
    <lineage>
        <taxon>Bacteria</taxon>
        <taxon>Bacillati</taxon>
        <taxon>Bacillota</taxon>
        <taxon>Bacilli</taxon>
        <taxon>Bacillales</taxon>
        <taxon>Bacillaceae</taxon>
        <taxon>Saliterribacillus</taxon>
    </lineage>
</organism>
<dbReference type="AlphaFoldDB" id="A0A368XGD0"/>
<reference evidence="10 11" key="1">
    <citation type="submission" date="2018-07" db="EMBL/GenBank/DDBJ databases">
        <title>Genomic Encyclopedia of Type Strains, Phase IV (KMG-IV): sequencing the most valuable type-strain genomes for metagenomic binning, comparative biology and taxonomic classification.</title>
        <authorList>
            <person name="Goeker M."/>
        </authorList>
    </citation>
    <scope>NUCLEOTIDE SEQUENCE [LARGE SCALE GENOMIC DNA]</scope>
    <source>
        <strain evidence="10 11">DSM 27696</strain>
    </source>
</reference>
<accession>A0A368XGD0</accession>
<dbReference type="Proteomes" id="UP000252585">
    <property type="component" value="Unassembled WGS sequence"/>
</dbReference>
<dbReference type="PROSITE" id="PS51257">
    <property type="entry name" value="PROKAR_LIPOPROTEIN"/>
    <property type="match status" value="1"/>
</dbReference>
<dbReference type="GO" id="GO:0042626">
    <property type="term" value="F:ATPase-coupled transmembrane transporter activity"/>
    <property type="evidence" value="ECO:0007669"/>
    <property type="project" value="InterPro"/>
</dbReference>
<comment type="caution">
    <text evidence="10">The sequence shown here is derived from an EMBL/GenBank/DDBJ whole genome shotgun (WGS) entry which is preliminary data.</text>
</comment>
<dbReference type="PANTHER" id="PTHR30024">
    <property type="entry name" value="ALIPHATIC SULFONATES-BINDING PROTEIN-RELATED"/>
    <property type="match status" value="1"/>
</dbReference>
<evidence type="ECO:0000259" key="9">
    <source>
        <dbReference type="SMART" id="SM00062"/>
    </source>
</evidence>
<name>A0A368XGD0_9BACI</name>
<keyword evidence="11" id="KW-1185">Reference proteome</keyword>
<dbReference type="GO" id="GO:0042597">
    <property type="term" value="C:periplasmic space"/>
    <property type="evidence" value="ECO:0007669"/>
    <property type="project" value="UniProtKB-SubCell"/>
</dbReference>
<evidence type="ECO:0000256" key="2">
    <source>
        <dbReference type="ARBA" id="ARBA00010742"/>
    </source>
</evidence>
<dbReference type="NCBIfam" id="TIGR01728">
    <property type="entry name" value="SsuA_fam"/>
    <property type="match status" value="1"/>
</dbReference>
<dbReference type="FunFam" id="3.40.190.10:FF:000050">
    <property type="entry name" value="Sulfonate ABC transporter substrate-binding protein"/>
    <property type="match status" value="1"/>
</dbReference>
<dbReference type="Gene3D" id="3.40.190.10">
    <property type="entry name" value="Periplasmic binding protein-like II"/>
    <property type="match status" value="2"/>
</dbReference>
<evidence type="ECO:0000313" key="11">
    <source>
        <dbReference type="Proteomes" id="UP000252585"/>
    </source>
</evidence>
<dbReference type="SUPFAM" id="SSF53850">
    <property type="entry name" value="Periplasmic binding protein-like II"/>
    <property type="match status" value="1"/>
</dbReference>
<comment type="similarity">
    <text evidence="2">Belongs to the bacterial solute-binding protein SsuA/TauA family.</text>
</comment>
<evidence type="ECO:0000256" key="6">
    <source>
        <dbReference type="ARBA" id="ARBA00023288"/>
    </source>
</evidence>